<proteinExistence type="inferred from homology"/>
<organism evidence="10">
    <name type="scientific">freshwater metagenome</name>
    <dbReference type="NCBI Taxonomy" id="449393"/>
    <lineage>
        <taxon>unclassified sequences</taxon>
        <taxon>metagenomes</taxon>
        <taxon>ecological metagenomes</taxon>
    </lineage>
</organism>
<protein>
    <submittedName>
        <fullName evidence="10">Unannotated protein</fullName>
    </submittedName>
</protein>
<keyword evidence="7" id="KW-0408">Iron</keyword>
<comment type="similarity">
    <text evidence="2">Belongs to the organic radical-activating enzymes family.</text>
</comment>
<dbReference type="AlphaFoldDB" id="A0A6J6G6R0"/>
<dbReference type="SFLD" id="SFLDS00029">
    <property type="entry name" value="Radical_SAM"/>
    <property type="match status" value="1"/>
</dbReference>
<evidence type="ECO:0000256" key="7">
    <source>
        <dbReference type="ARBA" id="ARBA00023004"/>
    </source>
</evidence>
<dbReference type="InterPro" id="IPR034457">
    <property type="entry name" value="Organic_radical-activating"/>
</dbReference>
<evidence type="ECO:0000256" key="6">
    <source>
        <dbReference type="ARBA" id="ARBA00023002"/>
    </source>
</evidence>
<keyword evidence="3" id="KW-0004">4Fe-4S</keyword>
<dbReference type="GO" id="GO:0016491">
    <property type="term" value="F:oxidoreductase activity"/>
    <property type="evidence" value="ECO:0007669"/>
    <property type="project" value="UniProtKB-KW"/>
</dbReference>
<dbReference type="InterPro" id="IPR007197">
    <property type="entry name" value="rSAM"/>
</dbReference>
<dbReference type="InterPro" id="IPR058240">
    <property type="entry name" value="rSAM_sf"/>
</dbReference>
<name>A0A6J6G6R0_9ZZZZ</name>
<dbReference type="PANTHER" id="PTHR30352:SF13">
    <property type="entry name" value="GLYCYL-RADICAL ENZYME ACTIVATING ENZYME YJJW-RELATED"/>
    <property type="match status" value="1"/>
</dbReference>
<dbReference type="Gene3D" id="3.20.20.70">
    <property type="entry name" value="Aldolase class I"/>
    <property type="match status" value="1"/>
</dbReference>
<evidence type="ECO:0000313" key="10">
    <source>
        <dbReference type="EMBL" id="CAB4594844.1"/>
    </source>
</evidence>
<sequence>MLKAHQAQVASLIPFSWVDGPGNRFVIFLQGCNFNCLACHNPQTIPLNTPRASEMSVPEVLEEIRASMPYISGITVSGGEATVQHEFVVDLFKELKNRPEFSTLTTFIDSNGNAPKAVWDLLAPYTDGVMLDLKALDDASHIALTGSSNVVVLESIKYLDSLNKLFEVRLLLVPGHNDSDDELIKTAVWLKGVNPDMKIKINAFKTHGVRATAREWPEVSDADLLRYHSRLD</sequence>
<dbReference type="PROSITE" id="PS51918">
    <property type="entry name" value="RADICAL_SAM"/>
    <property type="match status" value="1"/>
</dbReference>
<dbReference type="EMBL" id="CAEZUG010000043">
    <property type="protein sequence ID" value="CAB4594844.1"/>
    <property type="molecule type" value="Genomic_DNA"/>
</dbReference>
<gene>
    <name evidence="10" type="ORF">UFOPK1795_00804</name>
</gene>
<dbReference type="CDD" id="cd01335">
    <property type="entry name" value="Radical_SAM"/>
    <property type="match status" value="1"/>
</dbReference>
<evidence type="ECO:0000259" key="9">
    <source>
        <dbReference type="PROSITE" id="PS51918"/>
    </source>
</evidence>
<accession>A0A6J6G6R0</accession>
<dbReference type="SFLD" id="SFLDG01066">
    <property type="entry name" value="organic_radical-activating_enz"/>
    <property type="match status" value="1"/>
</dbReference>
<dbReference type="GO" id="GO:0046872">
    <property type="term" value="F:metal ion binding"/>
    <property type="evidence" value="ECO:0007669"/>
    <property type="project" value="UniProtKB-KW"/>
</dbReference>
<keyword evidence="8" id="KW-0411">Iron-sulfur</keyword>
<dbReference type="PANTHER" id="PTHR30352">
    <property type="entry name" value="PYRUVATE FORMATE-LYASE-ACTIVATING ENZYME"/>
    <property type="match status" value="1"/>
</dbReference>
<reference evidence="10" key="1">
    <citation type="submission" date="2020-05" db="EMBL/GenBank/DDBJ databases">
        <authorList>
            <person name="Chiriac C."/>
            <person name="Salcher M."/>
            <person name="Ghai R."/>
            <person name="Kavagutti S V."/>
        </authorList>
    </citation>
    <scope>NUCLEOTIDE SEQUENCE</scope>
</reference>
<feature type="domain" description="Radical SAM core" evidence="9">
    <location>
        <begin position="18"/>
        <end position="232"/>
    </location>
</feature>
<keyword evidence="6" id="KW-0560">Oxidoreductase</keyword>
<keyword evidence="5" id="KW-0479">Metal-binding</keyword>
<evidence type="ECO:0000256" key="1">
    <source>
        <dbReference type="ARBA" id="ARBA00001966"/>
    </source>
</evidence>
<evidence type="ECO:0000256" key="5">
    <source>
        <dbReference type="ARBA" id="ARBA00022723"/>
    </source>
</evidence>
<dbReference type="PROSITE" id="PS01087">
    <property type="entry name" value="RADICAL_ACTIVATING"/>
    <property type="match status" value="1"/>
</dbReference>
<dbReference type="Pfam" id="PF04055">
    <property type="entry name" value="Radical_SAM"/>
    <property type="match status" value="1"/>
</dbReference>
<evidence type="ECO:0000256" key="8">
    <source>
        <dbReference type="ARBA" id="ARBA00023014"/>
    </source>
</evidence>
<dbReference type="InterPro" id="IPR013785">
    <property type="entry name" value="Aldolase_TIM"/>
</dbReference>
<dbReference type="SUPFAM" id="SSF102114">
    <property type="entry name" value="Radical SAM enzymes"/>
    <property type="match status" value="1"/>
</dbReference>
<comment type="cofactor">
    <cofactor evidence="1">
        <name>[4Fe-4S] cluster</name>
        <dbReference type="ChEBI" id="CHEBI:49883"/>
    </cofactor>
</comment>
<evidence type="ECO:0000256" key="2">
    <source>
        <dbReference type="ARBA" id="ARBA00009777"/>
    </source>
</evidence>
<dbReference type="GO" id="GO:0051539">
    <property type="term" value="F:4 iron, 4 sulfur cluster binding"/>
    <property type="evidence" value="ECO:0007669"/>
    <property type="project" value="UniProtKB-KW"/>
</dbReference>
<dbReference type="InterPro" id="IPR001989">
    <property type="entry name" value="Radical_activat_CS"/>
</dbReference>
<keyword evidence="4" id="KW-0949">S-adenosyl-L-methionine</keyword>
<evidence type="ECO:0000256" key="3">
    <source>
        <dbReference type="ARBA" id="ARBA00022485"/>
    </source>
</evidence>
<evidence type="ECO:0000256" key="4">
    <source>
        <dbReference type="ARBA" id="ARBA00022691"/>
    </source>
</evidence>